<dbReference type="EMBL" id="NPEF02000001">
    <property type="protein sequence ID" value="MDV6234466.1"/>
    <property type="molecule type" value="Genomic_DNA"/>
</dbReference>
<keyword evidence="3" id="KW-1185">Reference proteome</keyword>
<accession>A0A2N0BB65</accession>
<comment type="caution">
    <text evidence="2">The sequence shown here is derived from an EMBL/GenBank/DDBJ whole genome shotgun (WGS) entry which is preliminary data.</text>
</comment>
<evidence type="ECO:0000313" key="1">
    <source>
        <dbReference type="EMBL" id="MDV6234466.1"/>
    </source>
</evidence>
<dbReference type="RefSeq" id="WP_100747506.1">
    <property type="nucleotide sequence ID" value="NZ_NPEF02000001.1"/>
</dbReference>
<sequence length="135" mass="14691">MNLKPTIFSILLGFAIFSSCKPSEDQREKDFKSRLFSLATSNSSQQNQNGNNDSFFVGGTVTGLGLSNNLILRNNNADVLTININGVFKFAQTYKDGDSYSVTVLQQPVNKFCSIPNGVGSIARTDVLTILVNCN</sequence>
<dbReference type="EMBL" id="NPEF01000045">
    <property type="protein sequence ID" value="PJZ93758.1"/>
    <property type="molecule type" value="Genomic_DNA"/>
</dbReference>
<name>A0A2N0BB65_9LEPT</name>
<dbReference type="Proteomes" id="UP000232122">
    <property type="component" value="Unassembled WGS sequence"/>
</dbReference>
<reference evidence="1" key="3">
    <citation type="submission" date="2023-10" db="EMBL/GenBank/DDBJ databases">
        <authorList>
            <person name="Picardeau M."/>
            <person name="Thibeaux R."/>
        </authorList>
    </citation>
    <scope>NUCLEOTIDE SEQUENCE</scope>
    <source>
        <strain evidence="1">ATI7-C-A5</strain>
    </source>
</reference>
<dbReference type="PROSITE" id="PS51257">
    <property type="entry name" value="PROKAR_LIPOPROTEIN"/>
    <property type="match status" value="1"/>
</dbReference>
<proteinExistence type="predicted"/>
<accession>A0A2N0BIR9</accession>
<dbReference type="AlphaFoldDB" id="A0A2N0BB65"/>
<gene>
    <name evidence="1" type="ORF">CH379_002345</name>
    <name evidence="2" type="ORF">CH379_06130</name>
</gene>
<reference evidence="2" key="1">
    <citation type="submission" date="2017-07" db="EMBL/GenBank/DDBJ databases">
        <title>Leptospira spp. isolated from tropical soils.</title>
        <authorList>
            <person name="Thibeaux R."/>
            <person name="Iraola G."/>
            <person name="Ferres I."/>
            <person name="Bierque E."/>
            <person name="Girault D."/>
            <person name="Soupe-Gilbert M.-E."/>
            <person name="Picardeau M."/>
            <person name="Goarant C."/>
        </authorList>
    </citation>
    <scope>NUCLEOTIDE SEQUENCE [LARGE SCALE GENOMIC DNA]</scope>
    <source>
        <strain evidence="2">ATI7-C-A5</strain>
    </source>
</reference>
<evidence type="ECO:0000313" key="2">
    <source>
        <dbReference type="EMBL" id="PJZ93758.1"/>
    </source>
</evidence>
<organism evidence="2">
    <name type="scientific">Leptospira ellisii</name>
    <dbReference type="NCBI Taxonomy" id="2023197"/>
    <lineage>
        <taxon>Bacteria</taxon>
        <taxon>Pseudomonadati</taxon>
        <taxon>Spirochaetota</taxon>
        <taxon>Spirochaetia</taxon>
        <taxon>Leptospirales</taxon>
        <taxon>Leptospiraceae</taxon>
        <taxon>Leptospira</taxon>
    </lineage>
</organism>
<reference evidence="1 3" key="2">
    <citation type="journal article" date="2018" name="Microb. Genom.">
        <title>Deciphering the unexplored Leptospira diversity from soils uncovers genomic evolution to virulence.</title>
        <authorList>
            <person name="Thibeaux R."/>
            <person name="Iraola G."/>
            <person name="Ferres I."/>
            <person name="Bierque E."/>
            <person name="Girault D."/>
            <person name="Soupe-Gilbert M.E."/>
            <person name="Picardeau M."/>
            <person name="Goarant C."/>
        </authorList>
    </citation>
    <scope>NUCLEOTIDE SEQUENCE [LARGE SCALE GENOMIC DNA]</scope>
    <source>
        <strain evidence="1 3">ATI7-C-A5</strain>
    </source>
</reference>
<dbReference type="OrthoDB" id="335506at2"/>
<protein>
    <recommendedName>
        <fullName evidence="4">Lipoprotein</fullName>
    </recommendedName>
</protein>
<evidence type="ECO:0000313" key="3">
    <source>
        <dbReference type="Proteomes" id="UP000232122"/>
    </source>
</evidence>
<evidence type="ECO:0008006" key="4">
    <source>
        <dbReference type="Google" id="ProtNLM"/>
    </source>
</evidence>